<name>A0A1G4W4B1_9FLAO</name>
<proteinExistence type="predicted"/>
<evidence type="ECO:0000313" key="2">
    <source>
        <dbReference type="Proteomes" id="UP000182124"/>
    </source>
</evidence>
<dbReference type="AlphaFoldDB" id="A0A1G4W4B1"/>
<dbReference type="STRING" id="329186.SAMN02927925_02265"/>
<dbReference type="Proteomes" id="UP000182124">
    <property type="component" value="Unassembled WGS sequence"/>
</dbReference>
<accession>A0A1G4W4B1</accession>
<reference evidence="1 2" key="1">
    <citation type="submission" date="2016-10" db="EMBL/GenBank/DDBJ databases">
        <authorList>
            <person name="de Groot N.N."/>
        </authorList>
    </citation>
    <scope>NUCLEOTIDE SEQUENCE [LARGE SCALE GENOMIC DNA]</scope>
    <source>
        <strain evidence="1 2">CGMCC 1.3801</strain>
    </source>
</reference>
<sequence length="43" mass="4920">MKMQTIDLQIFQNAYTYSANDGFGSEDLGIIVVWTSKEIDFTQ</sequence>
<organism evidence="1 2">
    <name type="scientific">Flavobacterium saliperosum</name>
    <dbReference type="NCBI Taxonomy" id="329186"/>
    <lineage>
        <taxon>Bacteria</taxon>
        <taxon>Pseudomonadati</taxon>
        <taxon>Bacteroidota</taxon>
        <taxon>Flavobacteriia</taxon>
        <taxon>Flavobacteriales</taxon>
        <taxon>Flavobacteriaceae</taxon>
        <taxon>Flavobacterium</taxon>
    </lineage>
</organism>
<gene>
    <name evidence="1" type="ORF">SAMN02927925_02265</name>
</gene>
<evidence type="ECO:0000313" key="1">
    <source>
        <dbReference type="EMBL" id="SCX15756.1"/>
    </source>
</evidence>
<dbReference type="EMBL" id="FMTY01000006">
    <property type="protein sequence ID" value="SCX15756.1"/>
    <property type="molecule type" value="Genomic_DNA"/>
</dbReference>
<protein>
    <submittedName>
        <fullName evidence="1">Uncharacterized protein</fullName>
    </submittedName>
</protein>